<accession>A0A094WL01</accession>
<dbReference type="Gene3D" id="1.10.287.1080">
    <property type="entry name" value="MazG-like"/>
    <property type="match status" value="1"/>
</dbReference>
<dbReference type="EMBL" id="ALPT02000027">
    <property type="protein sequence ID" value="KGA97541.1"/>
    <property type="molecule type" value="Genomic_DNA"/>
</dbReference>
<dbReference type="Proteomes" id="UP000002754">
    <property type="component" value="Unassembled WGS sequence"/>
</dbReference>
<dbReference type="Proteomes" id="UP000297014">
    <property type="component" value="Unassembled WGS sequence"/>
</dbReference>
<proteinExistence type="predicted"/>
<evidence type="ECO:0000313" key="4">
    <source>
        <dbReference type="Proteomes" id="UP000297014"/>
    </source>
</evidence>
<organism evidence="1 3">
    <name type="scientific">Alkalihalobacillus alcalophilus ATCC 27647 = CGMCC 1.3604</name>
    <dbReference type="NCBI Taxonomy" id="1218173"/>
    <lineage>
        <taxon>Bacteria</taxon>
        <taxon>Bacillati</taxon>
        <taxon>Bacillota</taxon>
        <taxon>Bacilli</taxon>
        <taxon>Bacillales</taxon>
        <taxon>Bacillaceae</taxon>
        <taxon>Alkalihalobacillus</taxon>
    </lineage>
</organism>
<dbReference type="EMBL" id="JALP01000102">
    <property type="protein sequence ID" value="THG90938.1"/>
    <property type="molecule type" value="Genomic_DNA"/>
</dbReference>
<evidence type="ECO:0000313" key="1">
    <source>
        <dbReference type="EMBL" id="KGA97541.1"/>
    </source>
</evidence>
<name>A0A094WL01_ALKAL</name>
<dbReference type="AlphaFoldDB" id="A0A094WL01"/>
<reference evidence="2 4" key="2">
    <citation type="submission" date="2014-01" db="EMBL/GenBank/DDBJ databases">
        <title>Draft genome sequencing of Bacillus alcalophilus CGMCC 1.3604.</title>
        <authorList>
            <person name="Yang J."/>
            <person name="Diao L."/>
            <person name="Yang S."/>
        </authorList>
    </citation>
    <scope>NUCLEOTIDE SEQUENCE [LARGE SCALE GENOMIC DNA]</scope>
    <source>
        <strain evidence="2 4">CGMCC 1.3604</strain>
    </source>
</reference>
<dbReference type="eggNOG" id="ENOG503344B">
    <property type="taxonomic scope" value="Bacteria"/>
</dbReference>
<dbReference type="SUPFAM" id="SSF101386">
    <property type="entry name" value="all-alpha NTP pyrophosphatases"/>
    <property type="match status" value="1"/>
</dbReference>
<reference evidence="1 3" key="1">
    <citation type="journal article" date="2014" name="Genome Announc.">
        <title>Draft Genome Sequence of Bacillus alcalophilus AV1934, a Classic Alkaliphile Isolated from Human Feces in 1934.</title>
        <authorList>
            <person name="Attie O."/>
            <person name="Jayaprakash A."/>
            <person name="Shah H."/>
            <person name="Paulsen I.T."/>
            <person name="Morino M."/>
            <person name="Takahashi Y."/>
            <person name="Narumi I."/>
            <person name="Sachidanandam R."/>
            <person name="Satoh K."/>
            <person name="Ito M."/>
            <person name="Krulwich T.A."/>
        </authorList>
    </citation>
    <scope>NUCLEOTIDE SEQUENCE [LARGE SCALE GENOMIC DNA]</scope>
    <source>
        <strain evidence="1 3">AV1934</strain>
    </source>
</reference>
<protein>
    <submittedName>
        <fullName evidence="1">Uncharacterized protein</fullName>
    </submittedName>
</protein>
<sequence>MKEVQHYLKDFQKEKNWDIPESEFLETKMAILNNYMLLTTEVSEVAEEFRGIFTKTKQLQQSENLTEQEAFLRAKELHKENIGKELADCIAYIMKFANYFEIDMEESFYNKMEEIQRRIYIERR</sequence>
<gene>
    <name evidence="2" type="ORF">AJ85_08040</name>
    <name evidence="1" type="ORF">BALCAV_0209825</name>
</gene>
<dbReference type="OrthoDB" id="2936536at2"/>
<comment type="caution">
    <text evidence="1">The sequence shown here is derived from an EMBL/GenBank/DDBJ whole genome shotgun (WGS) entry which is preliminary data.</text>
</comment>
<dbReference type="RefSeq" id="WP_003322013.1">
    <property type="nucleotide sequence ID" value="NZ_ALPT02000027.1"/>
</dbReference>
<evidence type="ECO:0000313" key="3">
    <source>
        <dbReference type="Proteomes" id="UP000002754"/>
    </source>
</evidence>
<dbReference type="STRING" id="1218173.BALCAV_0209825"/>
<evidence type="ECO:0000313" key="2">
    <source>
        <dbReference type="EMBL" id="THG90938.1"/>
    </source>
</evidence>
<keyword evidence="3" id="KW-1185">Reference proteome</keyword>